<dbReference type="Proteomes" id="UP000294614">
    <property type="component" value="Unassembled WGS sequence"/>
</dbReference>
<comment type="caution">
    <text evidence="3">The sequence shown here is derived from an EMBL/GenBank/DDBJ whole genome shotgun (WGS) entry which is preliminary data.</text>
</comment>
<proteinExistence type="predicted"/>
<feature type="coiled-coil region" evidence="1">
    <location>
        <begin position="397"/>
        <end position="424"/>
    </location>
</feature>
<name>A0A4R1KD58_9BACT</name>
<dbReference type="RefSeq" id="WP_132872593.1">
    <property type="nucleotide sequence ID" value="NZ_JBLJBI010000035.1"/>
</dbReference>
<evidence type="ECO:0000256" key="1">
    <source>
        <dbReference type="SAM" id="Coils"/>
    </source>
</evidence>
<keyword evidence="4" id="KW-1185">Reference proteome</keyword>
<gene>
    <name evidence="3" type="ORF">C8D98_1021</name>
</gene>
<dbReference type="InterPro" id="IPR046866">
    <property type="entry name" value="FapA_N"/>
</dbReference>
<dbReference type="Pfam" id="PF03961">
    <property type="entry name" value="FapA"/>
    <property type="match status" value="1"/>
</dbReference>
<evidence type="ECO:0000313" key="3">
    <source>
        <dbReference type="EMBL" id="TCK62492.1"/>
    </source>
</evidence>
<dbReference type="PANTHER" id="PTHR38032:SF1">
    <property type="entry name" value="RNA-BINDING PROTEIN KHPB N-TERMINAL DOMAIN-CONTAINING PROTEIN"/>
    <property type="match status" value="1"/>
</dbReference>
<organism evidence="3 4">
    <name type="scientific">Seleniivibrio woodruffii</name>
    <dbReference type="NCBI Taxonomy" id="1078050"/>
    <lineage>
        <taxon>Bacteria</taxon>
        <taxon>Pseudomonadati</taxon>
        <taxon>Deferribacterota</taxon>
        <taxon>Deferribacteres</taxon>
        <taxon>Deferribacterales</taxon>
        <taxon>Geovibrionaceae</taxon>
        <taxon>Seleniivibrio</taxon>
    </lineage>
</organism>
<dbReference type="EMBL" id="SMGG01000003">
    <property type="protein sequence ID" value="TCK62492.1"/>
    <property type="molecule type" value="Genomic_DNA"/>
</dbReference>
<dbReference type="PANTHER" id="PTHR38032">
    <property type="entry name" value="POLYMERASE-RELATED"/>
    <property type="match status" value="1"/>
</dbReference>
<feature type="domain" description="Flagellar Assembly Protein A N-terminal region" evidence="2">
    <location>
        <begin position="25"/>
        <end position="190"/>
    </location>
</feature>
<dbReference type="InterPro" id="IPR005646">
    <property type="entry name" value="FapA"/>
</dbReference>
<evidence type="ECO:0000259" key="2">
    <source>
        <dbReference type="Pfam" id="PF20250"/>
    </source>
</evidence>
<dbReference type="Pfam" id="PF20250">
    <property type="entry name" value="FapA_N"/>
    <property type="match status" value="1"/>
</dbReference>
<sequence length="475" mass="53058">MKPPQQQSKRGETFEEFSYKQLPVIEISPDRMIARVKFPPMPLCVDIFNLLAEAGVCSGIDTMTVRELNQMLTNGERLEETYIVARGREPSDGMDGELILRSTRPQDVILSSDELVSVDYRIYKQKQLALAEMEQPIAMIINPTEGRDGVDVTGKSVPAKPGQDVKLDLGRNVYISGKKVISRIDGLVEYGRVNGIIYLDVSQVYIVKEDVDFTTGNIDFPGSVIVNGSIKAGFQVRARNEVIATTIRGRVIAGGGVTARQGIIGGQEPADIYSEGSVYAKFVHKAKIITNEGVYVKKSIMASEIYAEKEVIVDGAPGSIIGGKIFSVKEISAKVYGSESYVKTEVAIFTSVKDVVDMKKLVAQRFETSKMLNKLENYLGNNKEILMRQGESKRAMIDKLLRKREQMRKEIASLDSMIKELQGKLVMNSTGRIEVQRHAYPEVKFMIGGRFVLTTEKTKRGTYYFDKKTEEVEFR</sequence>
<reference evidence="3 4" key="1">
    <citation type="submission" date="2019-03" db="EMBL/GenBank/DDBJ databases">
        <title>Genomic Encyclopedia of Type Strains, Phase IV (KMG-IV): sequencing the most valuable type-strain genomes for metagenomic binning, comparative biology and taxonomic classification.</title>
        <authorList>
            <person name="Goeker M."/>
        </authorList>
    </citation>
    <scope>NUCLEOTIDE SEQUENCE [LARGE SCALE GENOMIC DNA]</scope>
    <source>
        <strain evidence="3 4">DSM 24984</strain>
    </source>
</reference>
<keyword evidence="1" id="KW-0175">Coiled coil</keyword>
<dbReference type="OrthoDB" id="9816426at2"/>
<protein>
    <recommendedName>
        <fullName evidence="2">Flagellar Assembly Protein A N-terminal region domain-containing protein</fullName>
    </recommendedName>
</protein>
<dbReference type="AlphaFoldDB" id="A0A4R1KD58"/>
<evidence type="ECO:0000313" key="4">
    <source>
        <dbReference type="Proteomes" id="UP000294614"/>
    </source>
</evidence>
<dbReference type="InterPro" id="IPR046865">
    <property type="entry name" value="FapA_b_solenoid"/>
</dbReference>
<accession>A0A4R1KD58</accession>